<name>E3FK83_STIAD</name>
<evidence type="ECO:0000313" key="2">
    <source>
        <dbReference type="Proteomes" id="UP000001351"/>
    </source>
</evidence>
<dbReference type="HOGENOM" id="CLU_1467377_0_0_7"/>
<accession>E3FK83</accession>
<dbReference type="KEGG" id="sur:STAUR_7697"/>
<protein>
    <submittedName>
        <fullName evidence="1">Uncharacterized protein</fullName>
    </submittedName>
</protein>
<dbReference type="AlphaFoldDB" id="E3FK83"/>
<keyword evidence="2" id="KW-1185">Reference proteome</keyword>
<dbReference type="STRING" id="378806.STAUR_7697"/>
<reference evidence="1 2" key="1">
    <citation type="journal article" date="2011" name="Mol. Biol. Evol.">
        <title>Comparative genomic analysis of fruiting body formation in Myxococcales.</title>
        <authorList>
            <person name="Huntley S."/>
            <person name="Hamann N."/>
            <person name="Wegener-Feldbrugge S."/>
            <person name="Treuner-Lange A."/>
            <person name="Kube M."/>
            <person name="Reinhardt R."/>
            <person name="Klages S."/>
            <person name="Muller R."/>
            <person name="Ronning C.M."/>
            <person name="Nierman W.C."/>
            <person name="Sogaard-Andersen L."/>
        </authorList>
    </citation>
    <scope>NUCLEOTIDE SEQUENCE [LARGE SCALE GENOMIC DNA]</scope>
    <source>
        <strain evidence="1 2">DW4/3-1</strain>
    </source>
</reference>
<dbReference type="Pfam" id="PF09544">
    <property type="entry name" value="DUF2381"/>
    <property type="match status" value="1"/>
</dbReference>
<organism evidence="1 2">
    <name type="scientific">Stigmatella aurantiaca (strain DW4/3-1)</name>
    <dbReference type="NCBI Taxonomy" id="378806"/>
    <lineage>
        <taxon>Bacteria</taxon>
        <taxon>Pseudomonadati</taxon>
        <taxon>Myxococcota</taxon>
        <taxon>Myxococcia</taxon>
        <taxon>Myxococcales</taxon>
        <taxon>Cystobacterineae</taxon>
        <taxon>Archangiaceae</taxon>
        <taxon>Stigmatella</taxon>
    </lineage>
</organism>
<gene>
    <name evidence="1" type="ordered locus">STAUR_7697</name>
</gene>
<dbReference type="InterPro" id="IPR011754">
    <property type="entry name" value="Mxa_paralog_2268"/>
</dbReference>
<dbReference type="Proteomes" id="UP000001351">
    <property type="component" value="Chromosome"/>
</dbReference>
<evidence type="ECO:0000313" key="1">
    <source>
        <dbReference type="EMBL" id="ADO75452.1"/>
    </source>
</evidence>
<proteinExistence type="predicted"/>
<sequence length="184" mass="20556">MNFFWVPETVKWLRADLENALGRERRYREESERYAQEANSPDHALAALLATGSAQQTKFRARQRYVFKDTQYLDSEAVATVYSGKGKVAVVVRVENHGPRAWNLDEARLTLADGFWLPETKKLNCAVRMTPRTIAPGATGAVAVVADRSAFVSESGLETLALQLIRDDGFVPVFAKLDPSLVRE</sequence>
<dbReference type="EMBL" id="CP002271">
    <property type="protein sequence ID" value="ADO75452.1"/>
    <property type="molecule type" value="Genomic_DNA"/>
</dbReference>